<dbReference type="SMART" id="SM00132">
    <property type="entry name" value="LIM"/>
    <property type="match status" value="2"/>
</dbReference>
<evidence type="ECO:0000256" key="5">
    <source>
        <dbReference type="ARBA" id="ARBA00022833"/>
    </source>
</evidence>
<dbReference type="PROSITE" id="PS50023">
    <property type="entry name" value="LIM_DOMAIN_2"/>
    <property type="match status" value="1"/>
</dbReference>
<keyword evidence="3 7" id="KW-0479">Metal-binding</keyword>
<dbReference type="EMBL" id="NHOQ01001448">
    <property type="protein sequence ID" value="PWA24296.1"/>
    <property type="molecule type" value="Genomic_DNA"/>
</dbReference>
<name>A0A315VMJ3_GAMAF</name>
<evidence type="ECO:0000256" key="6">
    <source>
        <dbReference type="ARBA" id="ARBA00023038"/>
    </source>
</evidence>
<evidence type="ECO:0000256" key="8">
    <source>
        <dbReference type="SAM" id="MobiDB-lite"/>
    </source>
</evidence>
<dbReference type="Proteomes" id="UP000250572">
    <property type="component" value="Unassembled WGS sequence"/>
</dbReference>
<dbReference type="InterPro" id="IPR010442">
    <property type="entry name" value="PET_domain"/>
</dbReference>
<dbReference type="GO" id="GO:0008270">
    <property type="term" value="F:zinc ion binding"/>
    <property type="evidence" value="ECO:0007669"/>
    <property type="project" value="InterPro"/>
</dbReference>
<organism evidence="11 12">
    <name type="scientific">Gambusia affinis</name>
    <name type="common">Western mosquitofish</name>
    <name type="synonym">Heterandria affinis</name>
    <dbReference type="NCBI Taxonomy" id="33528"/>
    <lineage>
        <taxon>Eukaryota</taxon>
        <taxon>Metazoa</taxon>
        <taxon>Chordata</taxon>
        <taxon>Craniata</taxon>
        <taxon>Vertebrata</taxon>
        <taxon>Euteleostomi</taxon>
        <taxon>Actinopterygii</taxon>
        <taxon>Neopterygii</taxon>
        <taxon>Teleostei</taxon>
        <taxon>Neoteleostei</taxon>
        <taxon>Acanthomorphata</taxon>
        <taxon>Ovalentaria</taxon>
        <taxon>Atherinomorphae</taxon>
        <taxon>Cyprinodontiformes</taxon>
        <taxon>Poeciliidae</taxon>
        <taxon>Poeciliinae</taxon>
        <taxon>Gambusia</taxon>
    </lineage>
</organism>
<dbReference type="CDD" id="cd09829">
    <property type="entry name" value="PET_testin"/>
    <property type="match status" value="1"/>
</dbReference>
<dbReference type="Pfam" id="PF06297">
    <property type="entry name" value="PET"/>
    <property type="match status" value="1"/>
</dbReference>
<evidence type="ECO:0000313" key="11">
    <source>
        <dbReference type="EMBL" id="PWA24296.1"/>
    </source>
</evidence>
<dbReference type="Pfam" id="PF00412">
    <property type="entry name" value="LIM"/>
    <property type="match status" value="1"/>
</dbReference>
<comment type="caution">
    <text evidence="11">The sequence shown here is derived from an EMBL/GenBank/DDBJ whole genome shotgun (WGS) entry which is preliminary data.</text>
</comment>
<evidence type="ECO:0000259" key="10">
    <source>
        <dbReference type="PROSITE" id="PS51303"/>
    </source>
</evidence>
<feature type="compositionally biased region" description="Low complexity" evidence="8">
    <location>
        <begin position="296"/>
        <end position="306"/>
    </location>
</feature>
<dbReference type="PROSITE" id="PS51303">
    <property type="entry name" value="PET"/>
    <property type="match status" value="1"/>
</dbReference>
<dbReference type="Gene3D" id="2.10.110.10">
    <property type="entry name" value="Cysteine Rich Protein"/>
    <property type="match status" value="2"/>
</dbReference>
<dbReference type="CDD" id="cd09340">
    <property type="entry name" value="LIM1_Testin_like"/>
    <property type="match status" value="1"/>
</dbReference>
<evidence type="ECO:0000313" key="12">
    <source>
        <dbReference type="Proteomes" id="UP000250572"/>
    </source>
</evidence>
<evidence type="ECO:0000259" key="9">
    <source>
        <dbReference type="PROSITE" id="PS50023"/>
    </source>
</evidence>
<gene>
    <name evidence="11" type="ORF">CCH79_00019992</name>
</gene>
<feature type="domain" description="PET" evidence="10">
    <location>
        <begin position="158"/>
        <end position="266"/>
    </location>
</feature>
<evidence type="ECO:0000256" key="1">
    <source>
        <dbReference type="ARBA" id="ARBA00004496"/>
    </source>
</evidence>
<protein>
    <recommendedName>
        <fullName evidence="13">LIM zinc-binding domain-containing protein</fullName>
    </recommendedName>
</protein>
<dbReference type="PANTHER" id="PTHR24211">
    <property type="entry name" value="LIM DOMAIN-CONTAINING PROTEIN"/>
    <property type="match status" value="1"/>
</dbReference>
<dbReference type="PANTHER" id="PTHR24211:SF0">
    <property type="entry name" value="LIM AND CYSTEINE-RICH DOMAINS PROTEIN 1"/>
    <property type="match status" value="1"/>
</dbReference>
<keyword evidence="4" id="KW-0677">Repeat</keyword>
<feature type="region of interest" description="Disordered" evidence="8">
    <location>
        <begin position="288"/>
        <end position="310"/>
    </location>
</feature>
<evidence type="ECO:0000256" key="3">
    <source>
        <dbReference type="ARBA" id="ARBA00022723"/>
    </source>
</evidence>
<evidence type="ECO:0000256" key="2">
    <source>
        <dbReference type="ARBA" id="ARBA00022490"/>
    </source>
</evidence>
<comment type="subcellular location">
    <subcellularLocation>
        <location evidence="1">Cytoplasm</location>
    </subcellularLocation>
</comment>
<dbReference type="InterPro" id="IPR047120">
    <property type="entry name" value="Pk/Esn/Tes"/>
</dbReference>
<dbReference type="InterPro" id="IPR001781">
    <property type="entry name" value="Znf_LIM"/>
</dbReference>
<feature type="compositionally biased region" description="Acidic residues" evidence="8">
    <location>
        <begin position="34"/>
        <end position="44"/>
    </location>
</feature>
<keyword evidence="2" id="KW-0963">Cytoplasm</keyword>
<keyword evidence="6 7" id="KW-0440">LIM domain</keyword>
<dbReference type="SUPFAM" id="SSF57716">
    <property type="entry name" value="Glucocorticoid receptor-like (DNA-binding domain)"/>
    <property type="match status" value="1"/>
</dbReference>
<keyword evidence="12" id="KW-1185">Reference proteome</keyword>
<dbReference type="InterPro" id="IPR033724">
    <property type="entry name" value="PET_testin"/>
</dbReference>
<evidence type="ECO:0008006" key="13">
    <source>
        <dbReference type="Google" id="ProtNLM"/>
    </source>
</evidence>
<dbReference type="GO" id="GO:0005737">
    <property type="term" value="C:cytoplasm"/>
    <property type="evidence" value="ECO:0007669"/>
    <property type="project" value="UniProtKB-SubCell"/>
</dbReference>
<feature type="region of interest" description="Disordered" evidence="8">
    <location>
        <begin position="1"/>
        <end position="76"/>
    </location>
</feature>
<evidence type="ECO:0000256" key="7">
    <source>
        <dbReference type="PROSITE-ProRule" id="PRU00125"/>
    </source>
</evidence>
<dbReference type="STRING" id="33528.ENSGAFP00000021009"/>
<reference evidence="11 12" key="1">
    <citation type="journal article" date="2018" name="G3 (Bethesda)">
        <title>A High-Quality Reference Genome for the Invasive Mosquitofish Gambusia affinis Using a Chicago Library.</title>
        <authorList>
            <person name="Hoffberg S.L."/>
            <person name="Troendle N.J."/>
            <person name="Glenn T.C."/>
            <person name="Mahmud O."/>
            <person name="Louha S."/>
            <person name="Chalopin D."/>
            <person name="Bennetzen J.L."/>
            <person name="Mauricio R."/>
        </authorList>
    </citation>
    <scope>NUCLEOTIDE SEQUENCE [LARGE SCALE GENOMIC DNA]</scope>
    <source>
        <strain evidence="11">NE01/NJP1002.9</strain>
        <tissue evidence="11">Muscle</tissue>
    </source>
</reference>
<dbReference type="AlphaFoldDB" id="A0A315VMJ3"/>
<feature type="compositionally biased region" description="Basic and acidic residues" evidence="8">
    <location>
        <begin position="7"/>
        <end position="20"/>
    </location>
</feature>
<feature type="domain" description="LIM zinc-binding" evidence="9">
    <location>
        <begin position="315"/>
        <end position="381"/>
    </location>
</feature>
<accession>A0A315VMJ3</accession>
<evidence type="ECO:0000256" key="4">
    <source>
        <dbReference type="ARBA" id="ARBA00022737"/>
    </source>
</evidence>
<sequence>GSGSDCGRGERKCGRQERNLKSHCSGRAEAARAEEEEEEEDDMDASAAVEKVRTPSDTARCRGQGSVRLPPTPEMDPMSLRGAGACLVCKSSCSGFQPHSWRKACVACGCSTVNHAPPDGDAEDDQRMGRLLGDSPWSHLTAKVKGGGGLRVYKRNRMIVTNPVVSRKDPTFNTTTYDWAPAGLNQKLAMQYMELLPESQRPVSGTPGALQRRRHLLSQLPVYDQDPMKCQSLGSEDEVSAMILFVKQFKLEVLGVGEVGLPGEGGALKEAAAQRTAKEVKGHGDKAEAVQHQNQSVSRSSASSAVNGTDDKTEYRCTGCHGDVSKDSPVVYAERAGYHDALWHPTCFVCSECGHGLADLVYFWSNQKLLCGRHYCESVWPRCCGCDELIFCKSFITAEDGRTWHPQHYCCWKCGQSLDSPCQH</sequence>
<proteinExistence type="predicted"/>
<keyword evidence="5 7" id="KW-0862">Zinc</keyword>
<feature type="non-terminal residue" evidence="11">
    <location>
        <position position="1"/>
    </location>
</feature>
<dbReference type="PROSITE" id="PS00478">
    <property type="entry name" value="LIM_DOMAIN_1"/>
    <property type="match status" value="1"/>
</dbReference>